<dbReference type="Pfam" id="PF11398">
    <property type="entry name" value="DUF2813"/>
    <property type="match status" value="1"/>
</dbReference>
<sequence>MIDMGEVKKITISGFRGINRPPLELDFQNGKSMMIYGTNGTGKSSIVDAWEWLYSGKIMHLARENAKEHAYPHKEAGNDQTWVKVDFTRSEIGEIVATFNLDRITHPFIEGNYSEIKKVVSHPCHLRYRDLTEFVYATKGKKYEFLSSQMGFGDAIKIQNDLKKGSTRLNEKLIDLKKDLEFYKKEYCKITGEEPKSIESHLKILNNIFYQQDIEYINELSELNVKLENLKEKVENDEKSKKLSYWKTIEQIINQIYPIENICTDVSDFQYKLAEFKKDENKISKLILLDLYEKGLEAIESLKAYDECPLCDQYYGGNLVEYIEHKQKSLKKLNTMRIEIEEKKKNVNSSINEIIKKLDYASNNLSQLDLESPIVHLNENINKSLTFFKECNIQLEKRVENINTDYDFINKIDTNEFNSLLNSQEEITESISIQIDELEKNEYRKKLVSDCHKLHNLSNYFSKWYDLNRSISYLIQIKDEYEKIKGDYIEETKRNVQESFDSISSDVAAYFNILECDNDVLGDPKIELYSDSDKAVELEIMFGGEFIKPAYKFLSESQINSFGLSIFLSSVKRFNSTFKFIILDDVINSFDIYKRPRIIDIISTHFPDYQFLILTHDSIWFDRLQKKFPQWKRMEFSGWDYMIGPRTKTGKSTYERIDESLTNDRPTEAGWFFGRYLEGMLQELCESLGASVKFKKRNEYTLIELLQAFRSRMEKKLKKDNPIVKQIKDFELESGFRNFCDHWKRSESDYSSSEIREIVQKWKNIEKQIECNECHKFIRYEKNGNYEHISCPCRNTTLT</sequence>
<evidence type="ECO:0000313" key="2">
    <source>
        <dbReference type="EMBL" id="SNY16708.1"/>
    </source>
</evidence>
<feature type="coiled-coil region" evidence="1">
    <location>
        <begin position="323"/>
        <end position="353"/>
    </location>
</feature>
<dbReference type="OrthoDB" id="25344at2157"/>
<dbReference type="SUPFAM" id="SSF52540">
    <property type="entry name" value="P-loop containing nucleoside triphosphate hydrolases"/>
    <property type="match status" value="1"/>
</dbReference>
<reference evidence="3 5" key="3">
    <citation type="submission" date="2019-03" db="EMBL/GenBank/DDBJ databases">
        <title>Subsurface microbial communities from deep shales in Ohio and West Virginia, USA.</title>
        <authorList>
            <person name="Wrighton K."/>
        </authorList>
    </citation>
    <scope>NUCLEOTIDE SEQUENCE [LARGE SCALE GENOMIC DNA]</scope>
    <source>
        <strain evidence="3 5">WG1_MB</strain>
    </source>
</reference>
<dbReference type="AlphaFoldDB" id="A0A285FZW9"/>
<evidence type="ECO:0000313" key="3">
    <source>
        <dbReference type="EMBL" id="TCL12531.1"/>
    </source>
</evidence>
<evidence type="ECO:0000313" key="4">
    <source>
        <dbReference type="Proteomes" id="UP000217726"/>
    </source>
</evidence>
<feature type="coiled-coil region" evidence="1">
    <location>
        <begin position="213"/>
        <end position="240"/>
    </location>
</feature>
<dbReference type="Proteomes" id="UP000295404">
    <property type="component" value="Unassembled WGS sequence"/>
</dbReference>
<protein>
    <submittedName>
        <fullName evidence="3">AAA ATPase-like protein</fullName>
    </submittedName>
</protein>
<reference evidence="2" key="2">
    <citation type="submission" date="2017-09" db="EMBL/GenBank/DDBJ databases">
        <authorList>
            <person name="Ehlers B."/>
            <person name="Leendertz F.H."/>
        </authorList>
    </citation>
    <scope>NUCLEOTIDE SEQUENCE [LARGE SCALE GENOMIC DNA]</scope>
    <source>
        <strain evidence="2">WG-1MB</strain>
    </source>
</reference>
<evidence type="ECO:0000313" key="5">
    <source>
        <dbReference type="Proteomes" id="UP000295404"/>
    </source>
</evidence>
<dbReference type="PANTHER" id="PTHR32182">
    <property type="entry name" value="DNA REPLICATION AND REPAIR PROTEIN RECF"/>
    <property type="match status" value="1"/>
</dbReference>
<proteinExistence type="predicted"/>
<dbReference type="Proteomes" id="UP000217726">
    <property type="component" value="Unassembled WGS sequence"/>
</dbReference>
<dbReference type="InterPro" id="IPR027417">
    <property type="entry name" value="P-loop_NTPase"/>
</dbReference>
<organism evidence="2 4">
    <name type="scientific">Methanohalophilus euhalobius</name>
    <dbReference type="NCBI Taxonomy" id="51203"/>
    <lineage>
        <taxon>Archaea</taxon>
        <taxon>Methanobacteriati</taxon>
        <taxon>Methanobacteriota</taxon>
        <taxon>Stenosarchaea group</taxon>
        <taxon>Methanomicrobia</taxon>
        <taxon>Methanosarcinales</taxon>
        <taxon>Methanosarcinaceae</taxon>
        <taxon>Methanohalophilus</taxon>
    </lineage>
</organism>
<dbReference type="GO" id="GO:0006302">
    <property type="term" value="P:double-strand break repair"/>
    <property type="evidence" value="ECO:0007669"/>
    <property type="project" value="TreeGrafter"/>
</dbReference>
<keyword evidence="1" id="KW-0175">Coiled coil</keyword>
<dbReference type="Gene3D" id="3.40.50.300">
    <property type="entry name" value="P-loop containing nucleotide triphosphate hydrolases"/>
    <property type="match status" value="2"/>
</dbReference>
<reference evidence="4" key="1">
    <citation type="submission" date="2017-09" db="EMBL/GenBank/DDBJ databases">
        <authorList>
            <person name="Varghese N."/>
            <person name="Submissions S."/>
        </authorList>
    </citation>
    <scope>NUCLEOTIDE SEQUENCE [LARGE SCALE GENOMIC DNA]</scope>
    <source>
        <strain evidence="4">WG-1MB</strain>
    </source>
</reference>
<evidence type="ECO:0000256" key="1">
    <source>
        <dbReference type="SAM" id="Coils"/>
    </source>
</evidence>
<keyword evidence="4" id="KW-1185">Reference proteome</keyword>
<dbReference type="EMBL" id="SMMS01000001">
    <property type="protein sequence ID" value="TCL12531.1"/>
    <property type="molecule type" value="Genomic_DNA"/>
</dbReference>
<dbReference type="RefSeq" id="WP_096712432.1">
    <property type="nucleotide sequence ID" value="NZ_OBDR01000006.1"/>
</dbReference>
<dbReference type="PANTHER" id="PTHR32182:SF0">
    <property type="entry name" value="DNA REPLICATION AND REPAIR PROTEIN RECF"/>
    <property type="match status" value="1"/>
</dbReference>
<dbReference type="InterPro" id="IPR022602">
    <property type="entry name" value="DUF2813"/>
</dbReference>
<gene>
    <name evidence="3" type="ORF">C7960_1794</name>
    <name evidence="2" type="ORF">SAMN06295989_10635</name>
</gene>
<dbReference type="EMBL" id="OBDR01000006">
    <property type="protein sequence ID" value="SNY16708.1"/>
    <property type="molecule type" value="Genomic_DNA"/>
</dbReference>
<dbReference type="GO" id="GO:0000731">
    <property type="term" value="P:DNA synthesis involved in DNA repair"/>
    <property type="evidence" value="ECO:0007669"/>
    <property type="project" value="TreeGrafter"/>
</dbReference>
<accession>A0A285FZW9</accession>
<name>A0A285FZW9_9EURY</name>